<evidence type="ECO:0000313" key="4">
    <source>
        <dbReference type="Proteomes" id="UP001189792"/>
    </source>
</evidence>
<protein>
    <recommendedName>
        <fullName evidence="5">Transmembrane protein</fullName>
    </recommendedName>
</protein>
<organism evidence="3 4">
    <name type="scientific">Ralstonia flatus</name>
    <dbReference type="NCBI Taxonomy" id="3058601"/>
    <lineage>
        <taxon>Bacteria</taxon>
        <taxon>Pseudomonadati</taxon>
        <taxon>Pseudomonadota</taxon>
        <taxon>Betaproteobacteria</taxon>
        <taxon>Burkholderiales</taxon>
        <taxon>Burkholderiaceae</taxon>
        <taxon>Ralstonia</taxon>
    </lineage>
</organism>
<keyword evidence="2" id="KW-1133">Transmembrane helix</keyword>
<feature type="transmembrane region" description="Helical" evidence="2">
    <location>
        <begin position="49"/>
        <end position="67"/>
    </location>
</feature>
<gene>
    <name evidence="3" type="ORF">R77564_00263</name>
</gene>
<name>A0ABN9JWZ6_9RALS</name>
<evidence type="ECO:0000256" key="2">
    <source>
        <dbReference type="SAM" id="Phobius"/>
    </source>
</evidence>
<accession>A0ABN9JWZ6</accession>
<reference evidence="3 4" key="1">
    <citation type="submission" date="2023-07" db="EMBL/GenBank/DDBJ databases">
        <authorList>
            <person name="Peeters C."/>
        </authorList>
    </citation>
    <scope>NUCLEOTIDE SEQUENCE [LARGE SCALE GENOMIC DNA]</scope>
    <source>
        <strain evidence="3 4">LMG 32965</strain>
    </source>
</reference>
<evidence type="ECO:0000313" key="3">
    <source>
        <dbReference type="EMBL" id="CAJ0855198.1"/>
    </source>
</evidence>
<keyword evidence="4" id="KW-1185">Reference proteome</keyword>
<dbReference type="EMBL" id="CAUDLI010000001">
    <property type="protein sequence ID" value="CAJ0855198.1"/>
    <property type="molecule type" value="Genomic_DNA"/>
</dbReference>
<dbReference type="Proteomes" id="UP001189792">
    <property type="component" value="Unassembled WGS sequence"/>
</dbReference>
<keyword evidence="2" id="KW-0472">Membrane</keyword>
<evidence type="ECO:0000256" key="1">
    <source>
        <dbReference type="SAM" id="MobiDB-lite"/>
    </source>
</evidence>
<proteinExistence type="predicted"/>
<keyword evidence="2" id="KW-0812">Transmembrane</keyword>
<sequence>MGVQDRKWYADAIREREAREASQRAQNQPQTVTRTPATPRDRALKRIDILVKIALWLGVIAFVYNRARHLGLL</sequence>
<evidence type="ECO:0008006" key="5">
    <source>
        <dbReference type="Google" id="ProtNLM"/>
    </source>
</evidence>
<feature type="region of interest" description="Disordered" evidence="1">
    <location>
        <begin position="18"/>
        <end position="38"/>
    </location>
</feature>
<comment type="caution">
    <text evidence="3">The sequence shown here is derived from an EMBL/GenBank/DDBJ whole genome shotgun (WGS) entry which is preliminary data.</text>
</comment>